<protein>
    <submittedName>
        <fullName evidence="2">Uncharacterized protein</fullName>
    </submittedName>
</protein>
<reference evidence="2" key="2">
    <citation type="submission" date="2025-08" db="UniProtKB">
        <authorList>
            <consortium name="Ensembl"/>
        </authorList>
    </citation>
    <scope>IDENTIFICATION</scope>
</reference>
<dbReference type="Ensembl" id="ENSCPVT00000012128.2">
    <property type="protein sequence ID" value="ENSCPVP00000011632.1"/>
    <property type="gene ID" value="ENSCPVG00000008491.2"/>
</dbReference>
<keyword evidence="3" id="KW-1185">Reference proteome</keyword>
<evidence type="ECO:0000313" key="2">
    <source>
        <dbReference type="Ensembl" id="ENSCPVP00000011632.1"/>
    </source>
</evidence>
<name>A0A8C3Q8N9_GEOPR</name>
<dbReference type="AlphaFoldDB" id="A0A8C3Q8N9"/>
<feature type="region of interest" description="Disordered" evidence="1">
    <location>
        <begin position="1"/>
        <end position="34"/>
    </location>
</feature>
<proteinExistence type="predicted"/>
<reference evidence="2" key="3">
    <citation type="submission" date="2025-09" db="UniProtKB">
        <authorList>
            <consortium name="Ensembl"/>
        </authorList>
    </citation>
    <scope>IDENTIFICATION</scope>
</reference>
<feature type="compositionally biased region" description="Polar residues" evidence="1">
    <location>
        <begin position="19"/>
        <end position="28"/>
    </location>
</feature>
<organism evidence="2 3">
    <name type="scientific">Geospiza parvula</name>
    <name type="common">Small tree-finch</name>
    <name type="synonym">Camarhynchus parvulus</name>
    <dbReference type="NCBI Taxonomy" id="87175"/>
    <lineage>
        <taxon>Eukaryota</taxon>
        <taxon>Metazoa</taxon>
        <taxon>Chordata</taxon>
        <taxon>Craniata</taxon>
        <taxon>Vertebrata</taxon>
        <taxon>Euteleostomi</taxon>
        <taxon>Archelosauria</taxon>
        <taxon>Archosauria</taxon>
        <taxon>Dinosauria</taxon>
        <taxon>Saurischia</taxon>
        <taxon>Theropoda</taxon>
        <taxon>Coelurosauria</taxon>
        <taxon>Aves</taxon>
        <taxon>Neognathae</taxon>
        <taxon>Neoaves</taxon>
        <taxon>Telluraves</taxon>
        <taxon>Australaves</taxon>
        <taxon>Passeriformes</taxon>
        <taxon>Thraupidae</taxon>
        <taxon>Camarhynchus</taxon>
    </lineage>
</organism>
<reference evidence="2" key="1">
    <citation type="submission" date="2020-02" db="EMBL/GenBank/DDBJ databases">
        <authorList>
            <person name="Enbody D E."/>
            <person name="Pettersson E M."/>
        </authorList>
    </citation>
    <scope>NUCLEOTIDE SEQUENCE [LARGE SCALE GENOMIC DNA]</scope>
</reference>
<evidence type="ECO:0000256" key="1">
    <source>
        <dbReference type="SAM" id="MobiDB-lite"/>
    </source>
</evidence>
<evidence type="ECO:0000313" key="3">
    <source>
        <dbReference type="Proteomes" id="UP000694382"/>
    </source>
</evidence>
<feature type="compositionally biased region" description="Polar residues" evidence="1">
    <location>
        <begin position="1"/>
        <end position="10"/>
    </location>
</feature>
<accession>A0A8C3Q8N9</accession>
<sequence length="80" mass="8486">MSWHSSSIPSTPEGAQGMKSCSPSTAGSCSEGKCSCPGLQEQENLDGTGRVFLTQVRPRASGMFLGQTKFPAHGHYLLQL</sequence>
<dbReference type="Proteomes" id="UP000694382">
    <property type="component" value="Chromosome 5"/>
</dbReference>